<protein>
    <submittedName>
        <fullName evidence="1">Uncharacterized protein</fullName>
    </submittedName>
</protein>
<sequence>MNNTKYLNEMNKQIDNFTESFNLYFSKLEDSYSKEFKRNLNVLLIQIAKDNNLDEKELLDKYLNFDLKNSNNHVLLNKITYNDQNYYYETMNNGKIYNDHSVEVGVFQNNKLKIFENNLVISIN</sequence>
<reference evidence="1" key="1">
    <citation type="journal article" date="2019" name="Philos. Trans. R. Soc. Lond., B, Biol. Sci.">
        <title>Targeted metagenomic recovery of four divergent viruses reveals shared and distinctive characteristics of giant viruses of marine eukaryotes.</title>
        <authorList>
            <person name="Needham D.M."/>
            <person name="Poirier C."/>
            <person name="Hehenberger E."/>
            <person name="Jimenez V."/>
            <person name="Swalwell J.E."/>
            <person name="Santoro A.E."/>
            <person name="Worden A.Z."/>
        </authorList>
    </citation>
    <scope>NUCLEOTIDE SEQUENCE</scope>
    <source>
        <strain evidence="1">MPacV-611</strain>
    </source>
</reference>
<evidence type="ECO:0000313" key="1">
    <source>
        <dbReference type="EMBL" id="QFG74606.1"/>
    </source>
</evidence>
<name>A0A5J6VK99_9VIRU</name>
<proteinExistence type="predicted"/>
<dbReference type="EMBL" id="MN448289">
    <property type="protein sequence ID" value="QFG74606.1"/>
    <property type="molecule type" value="Genomic_DNA"/>
</dbReference>
<accession>A0A5J6VK99</accession>
<organism evidence="1">
    <name type="scientific">Megaviridae environmental sample</name>
    <dbReference type="NCBI Taxonomy" id="1737588"/>
    <lineage>
        <taxon>Viruses</taxon>
        <taxon>Varidnaviria</taxon>
        <taxon>Bamfordvirae</taxon>
        <taxon>Nucleocytoviricota</taxon>
        <taxon>Megaviricetes</taxon>
        <taxon>Imitervirales</taxon>
        <taxon>Mimiviridae</taxon>
        <taxon>environmental samples</taxon>
    </lineage>
</organism>